<feature type="compositionally biased region" description="Polar residues" evidence="5">
    <location>
        <begin position="351"/>
        <end position="362"/>
    </location>
</feature>
<organism evidence="9 10">
    <name type="scientific">Dendrobium chrysotoxum</name>
    <name type="common">Orchid</name>
    <dbReference type="NCBI Taxonomy" id="161865"/>
    <lineage>
        <taxon>Eukaryota</taxon>
        <taxon>Viridiplantae</taxon>
        <taxon>Streptophyta</taxon>
        <taxon>Embryophyta</taxon>
        <taxon>Tracheophyta</taxon>
        <taxon>Spermatophyta</taxon>
        <taxon>Magnoliopsida</taxon>
        <taxon>Liliopsida</taxon>
        <taxon>Asparagales</taxon>
        <taxon>Orchidaceae</taxon>
        <taxon>Epidendroideae</taxon>
        <taxon>Malaxideae</taxon>
        <taxon>Dendrobiinae</taxon>
        <taxon>Dendrobium</taxon>
    </lineage>
</organism>
<dbReference type="EMBL" id="JAGFBR010000017">
    <property type="protein sequence ID" value="KAH0451861.1"/>
    <property type="molecule type" value="Genomic_DNA"/>
</dbReference>
<dbReference type="AlphaFoldDB" id="A0AAV7G630"/>
<feature type="chain" id="PRO_5043809625" description="Formin-like protein" evidence="7">
    <location>
        <begin position="27"/>
        <end position="1007"/>
    </location>
</feature>
<evidence type="ECO:0000313" key="10">
    <source>
        <dbReference type="Proteomes" id="UP000775213"/>
    </source>
</evidence>
<dbReference type="Proteomes" id="UP000775213">
    <property type="component" value="Unassembled WGS sequence"/>
</dbReference>
<dbReference type="PROSITE" id="PS51444">
    <property type="entry name" value="FH2"/>
    <property type="match status" value="1"/>
</dbReference>
<dbReference type="InterPro" id="IPR042201">
    <property type="entry name" value="FH2_Formin_sf"/>
</dbReference>
<evidence type="ECO:0000256" key="3">
    <source>
        <dbReference type="ARBA" id="ARBA00025793"/>
    </source>
</evidence>
<keyword evidence="6" id="KW-1133">Transmembrane helix</keyword>
<evidence type="ECO:0000259" key="8">
    <source>
        <dbReference type="PROSITE" id="PS51444"/>
    </source>
</evidence>
<sequence>MMSMGWVTVLAVYAALFVNSMPRGSGENIGLFIGSQDSNPAPLSDAEEDMMEQIWLNCKLDLFGTKSVMSAVNEYEDGDSTKLGLKKMLFPRANVHEAISNLPTEIRYYLIDCMMEQILLVPSFVDADPANRYARHPARLLDQNTISREHLAGQPGNKNLLSTMFPASALIPRRRNQASQTTSAPIDGLNSNTLQPSSEAPSPEDDPDKLSPTPLPGGYLEPEVNNPSPHHASSPSEQKSKNTKTIIIAVVVTATITLTISALCFCCFYRYLKNKYQFDNGHRDERPLLSLSLSDFSVSSHVAFGQANSFQNDKNDALSLKADPNKNVQALSFDNLVDSQVDAAHSIISSSVEPTNAPSHSLQPAPPPPPPMKHPPGTMVSSTPLAPPPPLSNPKPPPAPPKGGPPPPKGGPPPPKTAPPPKGGLPPKVARPPPKAPSGPPPASSNSSIPLPSSHSSANPFDSDGSKTKLKPFFWDKVTANPDQSMVWHKIKSGSFHFNEEMIETLFGYNAVDKRWNDAKKDSTSDPSTHHIQILDPKKSQNLAISLRAWNVKVEEVCDALMEGNELPVDLLQALLRMAPTTDEELKLRLFNDNTALLGPAEQFLKTVVNIPFAFKRMDALLLMTTLPEESTFVKESLSTIEATCKELRNSRLFLKLLEAVLKTGNRMNDGTFRGGAQAFKLDTLLKLSDVKGTDGKTTLLLFVVQEIIRSEGRRAVRVAIENRSNLNITISSSNSDDFTEDAPEQSEDHYRTLGLKVVSCLSSELENVKKAAGLDAEALTSTVASLGHRLVKTKEFLNTDMRSLMEDSSFHDSLKAFVEHAEADITYLLEEEKRIRLLVKNTTDYFHGSAGRDEGLRLFVIVRDFMGMVDKACKVVGEASKKLIKMPRSKDNPASQLISEPRLLLFPTIKERHMDDFSGDSADLFSLPCEEFFGSWLCYSELVVYIGYWEFFASFQWMELTCLDEFLPPLFVADSQLDIELTADIDCSLFIRRNYSVRTPDGPEAN</sequence>
<feature type="compositionally biased region" description="Low complexity" evidence="5">
    <location>
        <begin position="444"/>
        <end position="458"/>
    </location>
</feature>
<evidence type="ECO:0000256" key="7">
    <source>
        <dbReference type="SAM" id="SignalP"/>
    </source>
</evidence>
<dbReference type="SMART" id="SM00498">
    <property type="entry name" value="FH2"/>
    <property type="match status" value="1"/>
</dbReference>
<feature type="signal peptide" evidence="7">
    <location>
        <begin position="1"/>
        <end position="26"/>
    </location>
</feature>
<evidence type="ECO:0000256" key="2">
    <source>
        <dbReference type="ARBA" id="ARBA00022729"/>
    </source>
</evidence>
<dbReference type="InterPro" id="IPR027643">
    <property type="entry name" value="Formin-like_plant"/>
</dbReference>
<feature type="region of interest" description="Disordered" evidence="5">
    <location>
        <begin position="173"/>
        <end position="240"/>
    </location>
</feature>
<evidence type="ECO:0000313" key="9">
    <source>
        <dbReference type="EMBL" id="KAH0451861.1"/>
    </source>
</evidence>
<dbReference type="PANTHER" id="PTHR23213:SF269">
    <property type="entry name" value="FORMIN-LIKE PROTEIN 5"/>
    <property type="match status" value="1"/>
</dbReference>
<evidence type="ECO:0000256" key="5">
    <source>
        <dbReference type="SAM" id="MobiDB-lite"/>
    </source>
</evidence>
<feature type="transmembrane region" description="Helical" evidence="6">
    <location>
        <begin position="246"/>
        <end position="272"/>
    </location>
</feature>
<reference evidence="9 10" key="1">
    <citation type="journal article" date="2021" name="Hortic Res">
        <title>Chromosome-scale assembly of the Dendrobium chrysotoxum genome enhances the understanding of orchid evolution.</title>
        <authorList>
            <person name="Zhang Y."/>
            <person name="Zhang G.Q."/>
            <person name="Zhang D."/>
            <person name="Liu X.D."/>
            <person name="Xu X.Y."/>
            <person name="Sun W.H."/>
            <person name="Yu X."/>
            <person name="Zhu X."/>
            <person name="Wang Z.W."/>
            <person name="Zhao X."/>
            <person name="Zhong W.Y."/>
            <person name="Chen H."/>
            <person name="Yin W.L."/>
            <person name="Huang T."/>
            <person name="Niu S.C."/>
            <person name="Liu Z.J."/>
        </authorList>
    </citation>
    <scope>NUCLEOTIDE SEQUENCE [LARGE SCALE GENOMIC DNA]</scope>
    <source>
        <strain evidence="9">Lindl</strain>
    </source>
</reference>
<evidence type="ECO:0000256" key="4">
    <source>
        <dbReference type="RuleBase" id="RU361260"/>
    </source>
</evidence>
<feature type="compositionally biased region" description="Pro residues" evidence="5">
    <location>
        <begin position="385"/>
        <end position="443"/>
    </location>
</feature>
<dbReference type="Gene3D" id="1.20.58.2220">
    <property type="entry name" value="Formin, FH2 domain"/>
    <property type="match status" value="1"/>
</dbReference>
<dbReference type="GO" id="GO:0045010">
    <property type="term" value="P:actin nucleation"/>
    <property type="evidence" value="ECO:0007669"/>
    <property type="project" value="InterPro"/>
</dbReference>
<comment type="similarity">
    <text evidence="3">Belongs to the formin-like family. Class-I subfamily.</text>
</comment>
<dbReference type="SUPFAM" id="SSF101447">
    <property type="entry name" value="Formin homology 2 domain (FH2 domain)"/>
    <property type="match status" value="1"/>
</dbReference>
<dbReference type="InterPro" id="IPR015425">
    <property type="entry name" value="FH2_Formin"/>
</dbReference>
<gene>
    <name evidence="9" type="ORF">IEQ34_019160</name>
</gene>
<keyword evidence="2 7" id="KW-0732">Signal</keyword>
<feature type="compositionally biased region" description="Low complexity" evidence="5">
    <location>
        <begin position="227"/>
        <end position="236"/>
    </location>
</feature>
<feature type="domain" description="FH2" evidence="8">
    <location>
        <begin position="460"/>
        <end position="896"/>
    </location>
</feature>
<dbReference type="Pfam" id="PF02181">
    <property type="entry name" value="FH2"/>
    <property type="match status" value="1"/>
</dbReference>
<name>A0AAV7G630_DENCH</name>
<comment type="subcellular location">
    <subcellularLocation>
        <location evidence="1">Membrane</location>
        <topology evidence="1">Single-pass membrane protein</topology>
    </subcellularLocation>
</comment>
<feature type="compositionally biased region" description="Pro residues" evidence="5">
    <location>
        <begin position="364"/>
        <end position="374"/>
    </location>
</feature>
<dbReference type="GO" id="GO:0016020">
    <property type="term" value="C:membrane"/>
    <property type="evidence" value="ECO:0007669"/>
    <property type="project" value="UniProtKB-SubCell"/>
</dbReference>
<keyword evidence="10" id="KW-1185">Reference proteome</keyword>
<comment type="caution">
    <text evidence="9">The sequence shown here is derived from an EMBL/GenBank/DDBJ whole genome shotgun (WGS) entry which is preliminary data.</text>
</comment>
<accession>A0AAV7G630</accession>
<evidence type="ECO:0000256" key="6">
    <source>
        <dbReference type="SAM" id="Phobius"/>
    </source>
</evidence>
<dbReference type="PANTHER" id="PTHR23213">
    <property type="entry name" value="FORMIN-RELATED"/>
    <property type="match status" value="1"/>
</dbReference>
<protein>
    <recommendedName>
        <fullName evidence="4">Formin-like protein</fullName>
    </recommendedName>
</protein>
<evidence type="ECO:0000256" key="1">
    <source>
        <dbReference type="ARBA" id="ARBA00004167"/>
    </source>
</evidence>
<dbReference type="GO" id="GO:0051015">
    <property type="term" value="F:actin filament binding"/>
    <property type="evidence" value="ECO:0007669"/>
    <property type="project" value="InterPro"/>
</dbReference>
<feature type="compositionally biased region" description="Polar residues" evidence="5">
    <location>
        <begin position="177"/>
        <end position="195"/>
    </location>
</feature>
<keyword evidence="6" id="KW-0812">Transmembrane</keyword>
<keyword evidence="6" id="KW-0472">Membrane</keyword>
<proteinExistence type="inferred from homology"/>
<feature type="region of interest" description="Disordered" evidence="5">
    <location>
        <begin position="351"/>
        <end position="466"/>
    </location>
</feature>